<gene>
    <name evidence="2" type="ORF">HNR67_005402</name>
</gene>
<reference evidence="2 3" key="1">
    <citation type="submission" date="2020-08" db="EMBL/GenBank/DDBJ databases">
        <title>Sequencing the genomes of 1000 actinobacteria strains.</title>
        <authorList>
            <person name="Klenk H.-P."/>
        </authorList>
    </citation>
    <scope>NUCLEOTIDE SEQUENCE [LARGE SCALE GENOMIC DNA]</scope>
    <source>
        <strain evidence="2 3">DSM 44230</strain>
    </source>
</reference>
<evidence type="ECO:0000313" key="2">
    <source>
        <dbReference type="EMBL" id="MBB4679284.1"/>
    </source>
</evidence>
<protein>
    <submittedName>
        <fullName evidence="2">Putative RNA-binding Zn ribbon-like protein</fullName>
    </submittedName>
</protein>
<name>A0A7W7FXS9_9PSEU</name>
<sequence length="182" mass="19701">MVDFPLTGEQLALDLLNTRPVLPTGPTDLLATPAGLREWLAIQADRLTVPAEAESVRAVVLAVRELAASGLTALRQGTRPPESVLAGLTELQRAAPVFLALSWDDGVVATPERAGSAQRRVGAELAQAVAELFAGPVESVRECESEDCVLLFLPAHPRRRWCSAQRCGNRARVARYYQRHKG</sequence>
<dbReference type="Proteomes" id="UP000533598">
    <property type="component" value="Unassembled WGS sequence"/>
</dbReference>
<comment type="caution">
    <text evidence="2">The sequence shown here is derived from an EMBL/GenBank/DDBJ whole genome shotgun (WGS) entry which is preliminary data.</text>
</comment>
<dbReference type="PANTHER" id="PTHR35525">
    <property type="entry name" value="BLL6575 PROTEIN"/>
    <property type="match status" value="1"/>
</dbReference>
<dbReference type="InterPro" id="IPR023286">
    <property type="entry name" value="ABATE_dom_sf"/>
</dbReference>
<dbReference type="SUPFAM" id="SSF160904">
    <property type="entry name" value="Jann2411-like"/>
    <property type="match status" value="1"/>
</dbReference>
<evidence type="ECO:0000313" key="3">
    <source>
        <dbReference type="Proteomes" id="UP000533598"/>
    </source>
</evidence>
<dbReference type="Pfam" id="PF07336">
    <property type="entry name" value="ABATE"/>
    <property type="match status" value="1"/>
</dbReference>
<accession>A0A7W7FXS9</accession>
<dbReference type="EMBL" id="JACHMH010000001">
    <property type="protein sequence ID" value="MBB4679284.1"/>
    <property type="molecule type" value="Genomic_DNA"/>
</dbReference>
<dbReference type="AlphaFoldDB" id="A0A7W7FXS9"/>
<dbReference type="PANTHER" id="PTHR35525:SF3">
    <property type="entry name" value="BLL6575 PROTEIN"/>
    <property type="match status" value="1"/>
</dbReference>
<evidence type="ECO:0000259" key="1">
    <source>
        <dbReference type="Pfam" id="PF11706"/>
    </source>
</evidence>
<organism evidence="2 3">
    <name type="scientific">Crossiella cryophila</name>
    <dbReference type="NCBI Taxonomy" id="43355"/>
    <lineage>
        <taxon>Bacteria</taxon>
        <taxon>Bacillati</taxon>
        <taxon>Actinomycetota</taxon>
        <taxon>Actinomycetes</taxon>
        <taxon>Pseudonocardiales</taxon>
        <taxon>Pseudonocardiaceae</taxon>
        <taxon>Crossiella</taxon>
    </lineage>
</organism>
<feature type="domain" description="Zinc finger CGNR" evidence="1">
    <location>
        <begin position="140"/>
        <end position="180"/>
    </location>
</feature>
<dbReference type="InterPro" id="IPR021005">
    <property type="entry name" value="Znf_CGNR"/>
</dbReference>
<keyword evidence="3" id="KW-1185">Reference proteome</keyword>
<dbReference type="Gene3D" id="1.10.3300.10">
    <property type="entry name" value="Jann2411-like domain"/>
    <property type="match status" value="1"/>
</dbReference>
<dbReference type="InterPro" id="IPR010852">
    <property type="entry name" value="ABATE"/>
</dbReference>
<proteinExistence type="predicted"/>
<dbReference type="Pfam" id="PF11706">
    <property type="entry name" value="zf-CGNR"/>
    <property type="match status" value="1"/>
</dbReference>
<dbReference type="RefSeq" id="WP_185005043.1">
    <property type="nucleotide sequence ID" value="NZ_BAAAUI010000025.1"/>
</dbReference>